<proteinExistence type="inferred from homology"/>
<name>A0A1W1C0V0_9ZZZZ</name>
<gene>
    <name evidence="1" type="ORF">MNB_SV-9-739</name>
</gene>
<dbReference type="Pfam" id="PF02021">
    <property type="entry name" value="UPF0102"/>
    <property type="match status" value="1"/>
</dbReference>
<dbReference type="NCBIfam" id="NF009152">
    <property type="entry name" value="PRK12497.2-4"/>
    <property type="match status" value="1"/>
</dbReference>
<accession>A0A1W1C0V0</accession>
<protein>
    <submittedName>
        <fullName evidence="1">Uncharacterized protein</fullName>
    </submittedName>
</protein>
<dbReference type="PANTHER" id="PTHR34039:SF1">
    <property type="entry name" value="UPF0102 PROTEIN YRAN"/>
    <property type="match status" value="1"/>
</dbReference>
<sequence length="115" mass="13413">MSGEKRTKEIGDEAEALAIEYLINLDYEIIEQNFYAKKMGEIDIIAIKDNIYHFIEVKSAKANFDPIYNLTPRKLHRVINSTHYYLKLKNIDTAFCIDAIIIRKDVIDFIENISI</sequence>
<dbReference type="GO" id="GO:0003676">
    <property type="term" value="F:nucleic acid binding"/>
    <property type="evidence" value="ECO:0007669"/>
    <property type="project" value="InterPro"/>
</dbReference>
<dbReference type="PANTHER" id="PTHR34039">
    <property type="entry name" value="UPF0102 PROTEIN YRAN"/>
    <property type="match status" value="1"/>
</dbReference>
<organism evidence="1">
    <name type="scientific">hydrothermal vent metagenome</name>
    <dbReference type="NCBI Taxonomy" id="652676"/>
    <lineage>
        <taxon>unclassified sequences</taxon>
        <taxon>metagenomes</taxon>
        <taxon>ecological metagenomes</taxon>
    </lineage>
</organism>
<dbReference type="Gene3D" id="3.40.1350.10">
    <property type="match status" value="1"/>
</dbReference>
<dbReference type="InterPro" id="IPR003509">
    <property type="entry name" value="UPF0102_YraN-like"/>
</dbReference>
<dbReference type="HAMAP" id="MF_00048">
    <property type="entry name" value="UPF0102"/>
    <property type="match status" value="1"/>
</dbReference>
<evidence type="ECO:0000313" key="1">
    <source>
        <dbReference type="EMBL" id="SFV59374.1"/>
    </source>
</evidence>
<reference evidence="1" key="1">
    <citation type="submission" date="2016-10" db="EMBL/GenBank/DDBJ databases">
        <authorList>
            <person name="de Groot N.N."/>
        </authorList>
    </citation>
    <scope>NUCLEOTIDE SEQUENCE</scope>
</reference>
<dbReference type="InterPro" id="IPR011856">
    <property type="entry name" value="tRNA_endonuc-like_dom_sf"/>
</dbReference>
<dbReference type="InterPro" id="IPR011335">
    <property type="entry name" value="Restrct_endonuc-II-like"/>
</dbReference>
<dbReference type="EMBL" id="FPHG01000038">
    <property type="protein sequence ID" value="SFV59374.1"/>
    <property type="molecule type" value="Genomic_DNA"/>
</dbReference>
<dbReference type="AlphaFoldDB" id="A0A1W1C0V0"/>
<dbReference type="SUPFAM" id="SSF52980">
    <property type="entry name" value="Restriction endonuclease-like"/>
    <property type="match status" value="1"/>
</dbReference>